<dbReference type="Pfam" id="PF08699">
    <property type="entry name" value="ArgoL1"/>
    <property type="match status" value="1"/>
</dbReference>
<sequence length="292" mass="32787">MSSPTIISPKACYHSFLPGVSNTRHTIYFYRDDVTMFLVHISTYVLAYKLLPRDQRTQAASPPYASLRRKHMHVSPLDGAMHKIPEVKMGDLLDYLRDARKSDPGACQENTFSQVLNIWLRHVSKREETSDKAHQTVVGSKAYPLCKNGTTHLKFGVETIRGYFSSVRFGEGMAWVNVNVTHGAFFRDLPLKEWVRDAHLNDAELREALKGVRVQLTHRRANVNGSQKDIIKVISGLATPMDGHPEKGQPTPANPPKVPPTAPASAARCGQVSFYDKDGKKYVTVFSHFRKS</sequence>
<evidence type="ECO:0000313" key="4">
    <source>
        <dbReference type="Proteomes" id="UP001586593"/>
    </source>
</evidence>
<protein>
    <recommendedName>
        <fullName evidence="2">Argonaute linker 1 domain-containing protein</fullName>
    </recommendedName>
</protein>
<evidence type="ECO:0000256" key="1">
    <source>
        <dbReference type="SAM" id="MobiDB-lite"/>
    </source>
</evidence>
<dbReference type="SMART" id="SM01163">
    <property type="entry name" value="DUF1785"/>
    <property type="match status" value="1"/>
</dbReference>
<comment type="caution">
    <text evidence="3">The sequence shown here is derived from an EMBL/GenBank/DDBJ whole genome shotgun (WGS) entry which is preliminary data.</text>
</comment>
<feature type="region of interest" description="Disordered" evidence="1">
    <location>
        <begin position="239"/>
        <end position="265"/>
    </location>
</feature>
<gene>
    <name evidence="3" type="ORF">VTK73DRAFT_4185</name>
</gene>
<feature type="domain" description="Argonaute linker 1" evidence="2">
    <location>
        <begin position="136"/>
        <end position="188"/>
    </location>
</feature>
<dbReference type="EMBL" id="JAZHXJ010000240">
    <property type="protein sequence ID" value="KAL1867447.1"/>
    <property type="molecule type" value="Genomic_DNA"/>
</dbReference>
<evidence type="ECO:0000259" key="2">
    <source>
        <dbReference type="SMART" id="SM01163"/>
    </source>
</evidence>
<feature type="compositionally biased region" description="Pro residues" evidence="1">
    <location>
        <begin position="252"/>
        <end position="262"/>
    </location>
</feature>
<dbReference type="SUPFAM" id="SSF101690">
    <property type="entry name" value="PAZ domain"/>
    <property type="match status" value="1"/>
</dbReference>
<name>A0ABR3WVH2_9PEZI</name>
<organism evidence="3 4">
    <name type="scientific">Phialemonium thermophilum</name>
    <dbReference type="NCBI Taxonomy" id="223376"/>
    <lineage>
        <taxon>Eukaryota</taxon>
        <taxon>Fungi</taxon>
        <taxon>Dikarya</taxon>
        <taxon>Ascomycota</taxon>
        <taxon>Pezizomycotina</taxon>
        <taxon>Sordariomycetes</taxon>
        <taxon>Sordariomycetidae</taxon>
        <taxon>Cephalothecales</taxon>
        <taxon>Cephalothecaceae</taxon>
        <taxon>Phialemonium</taxon>
    </lineage>
</organism>
<evidence type="ECO:0000313" key="3">
    <source>
        <dbReference type="EMBL" id="KAL1867447.1"/>
    </source>
</evidence>
<proteinExistence type="predicted"/>
<dbReference type="InterPro" id="IPR036085">
    <property type="entry name" value="PAZ_dom_sf"/>
</dbReference>
<accession>A0ABR3WVH2</accession>
<keyword evidence="4" id="KW-1185">Reference proteome</keyword>
<dbReference type="Proteomes" id="UP001586593">
    <property type="component" value="Unassembled WGS sequence"/>
</dbReference>
<dbReference type="InterPro" id="IPR014811">
    <property type="entry name" value="ArgoL1"/>
</dbReference>
<reference evidence="3 4" key="1">
    <citation type="journal article" date="2024" name="Commun. Biol.">
        <title>Comparative genomic analysis of thermophilic fungi reveals convergent evolutionary adaptations and gene losses.</title>
        <authorList>
            <person name="Steindorff A.S."/>
            <person name="Aguilar-Pontes M.V."/>
            <person name="Robinson A.J."/>
            <person name="Andreopoulos B."/>
            <person name="LaButti K."/>
            <person name="Kuo A."/>
            <person name="Mondo S."/>
            <person name="Riley R."/>
            <person name="Otillar R."/>
            <person name="Haridas S."/>
            <person name="Lipzen A."/>
            <person name="Grimwood J."/>
            <person name="Schmutz J."/>
            <person name="Clum A."/>
            <person name="Reid I.D."/>
            <person name="Moisan M.C."/>
            <person name="Butler G."/>
            <person name="Nguyen T.T.M."/>
            <person name="Dewar K."/>
            <person name="Conant G."/>
            <person name="Drula E."/>
            <person name="Henrissat B."/>
            <person name="Hansel C."/>
            <person name="Singer S."/>
            <person name="Hutchinson M.I."/>
            <person name="de Vries R.P."/>
            <person name="Natvig D.O."/>
            <person name="Powell A.J."/>
            <person name="Tsang A."/>
            <person name="Grigoriev I.V."/>
        </authorList>
    </citation>
    <scope>NUCLEOTIDE SEQUENCE [LARGE SCALE GENOMIC DNA]</scope>
    <source>
        <strain evidence="3 4">ATCC 24622</strain>
    </source>
</reference>